<gene>
    <name evidence="1" type="ORF">GMARGA_LOCUS14938</name>
</gene>
<accession>A0ABN7V7C6</accession>
<protein>
    <submittedName>
        <fullName evidence="1">21677_t:CDS:1</fullName>
    </submittedName>
</protein>
<sequence>MYSKQEFTPEEIEAFEDKIMKELFIQNLDQLKHYQSSFLGISYNYCEYKQAQEYSQKLEELRDCKWENFVGLLGQLIEQT</sequence>
<reference evidence="1 2" key="1">
    <citation type="submission" date="2021-06" db="EMBL/GenBank/DDBJ databases">
        <authorList>
            <person name="Kallberg Y."/>
            <person name="Tangrot J."/>
            <person name="Rosling A."/>
        </authorList>
    </citation>
    <scope>NUCLEOTIDE SEQUENCE [LARGE SCALE GENOMIC DNA]</scope>
    <source>
        <strain evidence="1 2">120-4 pot B 10/14</strain>
    </source>
</reference>
<proteinExistence type="predicted"/>
<dbReference type="Proteomes" id="UP000789901">
    <property type="component" value="Unassembled WGS sequence"/>
</dbReference>
<keyword evidence="2" id="KW-1185">Reference proteome</keyword>
<dbReference type="EMBL" id="CAJVQB010010108">
    <property type="protein sequence ID" value="CAG8736681.1"/>
    <property type="molecule type" value="Genomic_DNA"/>
</dbReference>
<organism evidence="1 2">
    <name type="scientific">Gigaspora margarita</name>
    <dbReference type="NCBI Taxonomy" id="4874"/>
    <lineage>
        <taxon>Eukaryota</taxon>
        <taxon>Fungi</taxon>
        <taxon>Fungi incertae sedis</taxon>
        <taxon>Mucoromycota</taxon>
        <taxon>Glomeromycotina</taxon>
        <taxon>Glomeromycetes</taxon>
        <taxon>Diversisporales</taxon>
        <taxon>Gigasporaceae</taxon>
        <taxon>Gigaspora</taxon>
    </lineage>
</organism>
<comment type="caution">
    <text evidence="1">The sequence shown here is derived from an EMBL/GenBank/DDBJ whole genome shotgun (WGS) entry which is preliminary data.</text>
</comment>
<evidence type="ECO:0000313" key="1">
    <source>
        <dbReference type="EMBL" id="CAG8736681.1"/>
    </source>
</evidence>
<evidence type="ECO:0000313" key="2">
    <source>
        <dbReference type="Proteomes" id="UP000789901"/>
    </source>
</evidence>
<name>A0ABN7V7C6_GIGMA</name>